<keyword evidence="10" id="KW-0460">Magnesium</keyword>
<keyword evidence="17" id="KW-1185">Reference proteome</keyword>
<dbReference type="PROSITE" id="PS00108">
    <property type="entry name" value="PROTEIN_KINASE_ST"/>
    <property type="match status" value="1"/>
</dbReference>
<evidence type="ECO:0000256" key="3">
    <source>
        <dbReference type="ARBA" id="ARBA00012513"/>
    </source>
</evidence>
<dbReference type="InterPro" id="IPR011009">
    <property type="entry name" value="Kinase-like_dom_sf"/>
</dbReference>
<dbReference type="GeneID" id="106471232"/>
<keyword evidence="8" id="KW-0418">Kinase</keyword>
<evidence type="ECO:0000256" key="1">
    <source>
        <dbReference type="ARBA" id="ARBA00001946"/>
    </source>
</evidence>
<dbReference type="InterPro" id="IPR015940">
    <property type="entry name" value="UBA"/>
</dbReference>
<proteinExistence type="inferred from homology"/>
<evidence type="ECO:0000256" key="4">
    <source>
        <dbReference type="ARBA" id="ARBA00022527"/>
    </source>
</evidence>
<evidence type="ECO:0000256" key="2">
    <source>
        <dbReference type="ARBA" id="ARBA00006234"/>
    </source>
</evidence>
<dbReference type="PANTHER" id="PTHR24346:SF36">
    <property type="entry name" value="SERINE_THREONINE-PROTEIN KINASE BRSK1 ISOFORM X1-RELATED"/>
    <property type="match status" value="1"/>
</dbReference>
<evidence type="ECO:0000256" key="8">
    <source>
        <dbReference type="ARBA" id="ARBA00022777"/>
    </source>
</evidence>
<dbReference type="PROSITE" id="PS50011">
    <property type="entry name" value="PROTEIN_KINASE_DOM"/>
    <property type="match status" value="1"/>
</dbReference>
<evidence type="ECO:0000256" key="10">
    <source>
        <dbReference type="ARBA" id="ARBA00022842"/>
    </source>
</evidence>
<protein>
    <recommendedName>
        <fullName evidence="3">non-specific serine/threonine protein kinase</fullName>
        <ecNumber evidence="3">2.7.11.1</ecNumber>
    </recommendedName>
</protein>
<dbReference type="Proteomes" id="UP000694941">
    <property type="component" value="Unplaced"/>
</dbReference>
<keyword evidence="9" id="KW-0067">ATP-binding</keyword>
<evidence type="ECO:0000256" key="6">
    <source>
        <dbReference type="ARBA" id="ARBA00022723"/>
    </source>
</evidence>
<comment type="cofactor">
    <cofactor evidence="1">
        <name>Mg(2+)</name>
        <dbReference type="ChEBI" id="CHEBI:18420"/>
    </cofactor>
</comment>
<dbReference type="RefSeq" id="XP_013787277.2">
    <property type="nucleotide sequence ID" value="XM_013931823.2"/>
</dbReference>
<evidence type="ECO:0000256" key="7">
    <source>
        <dbReference type="ARBA" id="ARBA00022741"/>
    </source>
</evidence>
<evidence type="ECO:0000256" key="11">
    <source>
        <dbReference type="ARBA" id="ARBA00022902"/>
    </source>
</evidence>
<organism evidence="17 18">
    <name type="scientific">Limulus polyphemus</name>
    <name type="common">Atlantic horseshoe crab</name>
    <dbReference type="NCBI Taxonomy" id="6850"/>
    <lineage>
        <taxon>Eukaryota</taxon>
        <taxon>Metazoa</taxon>
        <taxon>Ecdysozoa</taxon>
        <taxon>Arthropoda</taxon>
        <taxon>Chelicerata</taxon>
        <taxon>Merostomata</taxon>
        <taxon>Xiphosura</taxon>
        <taxon>Limulidae</taxon>
        <taxon>Limulus</taxon>
    </lineage>
</organism>
<comment type="similarity">
    <text evidence="2">Belongs to the protein kinase superfamily. CAMK Ser/Thr protein kinase family. SNF1 subfamily.</text>
</comment>
<evidence type="ECO:0000259" key="16">
    <source>
        <dbReference type="PROSITE" id="PS50030"/>
    </source>
</evidence>
<evidence type="ECO:0000256" key="13">
    <source>
        <dbReference type="ARBA" id="ARBA00048679"/>
    </source>
</evidence>
<dbReference type="Gene3D" id="1.10.510.10">
    <property type="entry name" value="Transferase(Phosphotransferase) domain 1"/>
    <property type="match status" value="1"/>
</dbReference>
<keyword evidence="4" id="KW-0723">Serine/threonine-protein kinase</keyword>
<dbReference type="EC" id="2.7.11.1" evidence="3"/>
<dbReference type="CDD" id="cd14340">
    <property type="entry name" value="UBA_BRSK"/>
    <property type="match status" value="1"/>
</dbReference>
<evidence type="ECO:0000313" key="18">
    <source>
        <dbReference type="RefSeq" id="XP_013787277.2"/>
    </source>
</evidence>
<name>A0ABM1BRJ3_LIMPO</name>
<feature type="compositionally biased region" description="Polar residues" evidence="14">
    <location>
        <begin position="409"/>
        <end position="422"/>
    </location>
</feature>
<dbReference type="PANTHER" id="PTHR24346">
    <property type="entry name" value="MAP/MICROTUBULE AFFINITY-REGULATING KINASE"/>
    <property type="match status" value="1"/>
</dbReference>
<comment type="catalytic activity">
    <reaction evidence="13">
        <text>L-seryl-[protein] + ATP = O-phospho-L-seryl-[protein] + ADP + H(+)</text>
        <dbReference type="Rhea" id="RHEA:17989"/>
        <dbReference type="Rhea" id="RHEA-COMP:9863"/>
        <dbReference type="Rhea" id="RHEA-COMP:11604"/>
        <dbReference type="ChEBI" id="CHEBI:15378"/>
        <dbReference type="ChEBI" id="CHEBI:29999"/>
        <dbReference type="ChEBI" id="CHEBI:30616"/>
        <dbReference type="ChEBI" id="CHEBI:83421"/>
        <dbReference type="ChEBI" id="CHEBI:456216"/>
        <dbReference type="EC" id="2.7.11.1"/>
    </reaction>
</comment>
<gene>
    <name evidence="18" type="primary">LOC106471232</name>
</gene>
<evidence type="ECO:0000256" key="5">
    <source>
        <dbReference type="ARBA" id="ARBA00022679"/>
    </source>
</evidence>
<dbReference type="Pfam" id="PF00069">
    <property type="entry name" value="Pkinase"/>
    <property type="match status" value="1"/>
</dbReference>
<feature type="compositionally biased region" description="Polar residues" evidence="14">
    <location>
        <begin position="338"/>
        <end position="373"/>
    </location>
</feature>
<dbReference type="Pfam" id="PF21115">
    <property type="entry name" value="UBA_BRSK"/>
    <property type="match status" value="1"/>
</dbReference>
<dbReference type="InterPro" id="IPR000719">
    <property type="entry name" value="Prot_kinase_dom"/>
</dbReference>
<keyword evidence="7" id="KW-0547">Nucleotide-binding</keyword>
<evidence type="ECO:0000256" key="14">
    <source>
        <dbReference type="SAM" id="MobiDB-lite"/>
    </source>
</evidence>
<sequence>MKLIEHPHVLKLYDVYENKKYLYLVLEHVSGGELFDYLLKKGRLQAKEARKFLWQIISALDFCHKHCICHRDLKPENLLLDDKNNIRIADFGMACLQVEGTMLETSCGSPHYASPEVIRGETYDGKRADVWSCGVITYALIVGSLPFDDKNLRVLLEKVKRGMFQIPDFVPQECRELLKGMIEVDPGKRMTLSEVLKHPWISEESRSLSKPKPSITDTISMYVIPAEEDMDTDVLGNMMSLGCFKNKQKLLESIQSTSYNTEKVIYFLLLDRKKKKPSYEDDDEIIVRNRSESADPPKKRVDSCKMNGKLRPRYSFDRVSHGSPLSSRRIPYSRPKRSYSTAKSHTSKPEISSVKSSRPASMETTEESLSGTPPGSPGMHQAKWKSRLNTIRNGFLGSPRFHRRKLRTPSASDDTGSDSSPE</sequence>
<feature type="region of interest" description="Disordered" evidence="14">
    <location>
        <begin position="287"/>
        <end position="422"/>
    </location>
</feature>
<reference evidence="18" key="1">
    <citation type="submission" date="2025-08" db="UniProtKB">
        <authorList>
            <consortium name="RefSeq"/>
        </authorList>
    </citation>
    <scope>IDENTIFICATION</scope>
    <source>
        <tissue evidence="18">Muscle</tissue>
    </source>
</reference>
<dbReference type="InterPro" id="IPR008271">
    <property type="entry name" value="Ser/Thr_kinase_AS"/>
</dbReference>
<evidence type="ECO:0000259" key="15">
    <source>
        <dbReference type="PROSITE" id="PS50011"/>
    </source>
</evidence>
<evidence type="ECO:0000256" key="12">
    <source>
        <dbReference type="ARBA" id="ARBA00047899"/>
    </source>
</evidence>
<feature type="domain" description="Protein kinase" evidence="15">
    <location>
        <begin position="1"/>
        <end position="201"/>
    </location>
</feature>
<feature type="compositionally biased region" description="Basic and acidic residues" evidence="14">
    <location>
        <begin position="287"/>
        <end position="303"/>
    </location>
</feature>
<dbReference type="InterPro" id="IPR048622">
    <property type="entry name" value="BRSK1_2-like_UBA"/>
</dbReference>
<keyword evidence="5" id="KW-0808">Transferase</keyword>
<keyword evidence="11" id="KW-0524">Neurogenesis</keyword>
<dbReference type="SUPFAM" id="SSF56112">
    <property type="entry name" value="Protein kinase-like (PK-like)"/>
    <property type="match status" value="1"/>
</dbReference>
<dbReference type="SMART" id="SM00220">
    <property type="entry name" value="S_TKc"/>
    <property type="match status" value="1"/>
</dbReference>
<comment type="catalytic activity">
    <reaction evidence="12">
        <text>L-threonyl-[protein] + ATP = O-phospho-L-threonyl-[protein] + ADP + H(+)</text>
        <dbReference type="Rhea" id="RHEA:46608"/>
        <dbReference type="Rhea" id="RHEA-COMP:11060"/>
        <dbReference type="Rhea" id="RHEA-COMP:11605"/>
        <dbReference type="ChEBI" id="CHEBI:15378"/>
        <dbReference type="ChEBI" id="CHEBI:30013"/>
        <dbReference type="ChEBI" id="CHEBI:30616"/>
        <dbReference type="ChEBI" id="CHEBI:61977"/>
        <dbReference type="ChEBI" id="CHEBI:456216"/>
        <dbReference type="EC" id="2.7.11.1"/>
    </reaction>
</comment>
<accession>A0ABM1BRJ3</accession>
<feature type="domain" description="UBA" evidence="16">
    <location>
        <begin position="229"/>
        <end position="271"/>
    </location>
</feature>
<evidence type="ECO:0000256" key="9">
    <source>
        <dbReference type="ARBA" id="ARBA00022840"/>
    </source>
</evidence>
<keyword evidence="6" id="KW-0479">Metal-binding</keyword>
<evidence type="ECO:0000313" key="17">
    <source>
        <dbReference type="Proteomes" id="UP000694941"/>
    </source>
</evidence>
<dbReference type="PROSITE" id="PS50030">
    <property type="entry name" value="UBA"/>
    <property type="match status" value="1"/>
</dbReference>